<proteinExistence type="predicted"/>
<organism evidence="1">
    <name type="scientific">Lygus hesperus</name>
    <name type="common">Western plant bug</name>
    <dbReference type="NCBI Taxonomy" id="30085"/>
    <lineage>
        <taxon>Eukaryota</taxon>
        <taxon>Metazoa</taxon>
        <taxon>Ecdysozoa</taxon>
        <taxon>Arthropoda</taxon>
        <taxon>Hexapoda</taxon>
        <taxon>Insecta</taxon>
        <taxon>Pterygota</taxon>
        <taxon>Neoptera</taxon>
        <taxon>Paraneoptera</taxon>
        <taxon>Hemiptera</taxon>
        <taxon>Heteroptera</taxon>
        <taxon>Panheteroptera</taxon>
        <taxon>Cimicomorpha</taxon>
        <taxon>Miridae</taxon>
        <taxon>Mirini</taxon>
        <taxon>Lygus</taxon>
    </lineage>
</organism>
<evidence type="ECO:0000313" key="1">
    <source>
        <dbReference type="EMBL" id="JAG02249.1"/>
    </source>
</evidence>
<reference evidence="1" key="2">
    <citation type="submission" date="2014-07" db="EMBL/GenBank/DDBJ databases">
        <authorList>
            <person name="Hull J."/>
        </authorList>
    </citation>
    <scope>NUCLEOTIDE SEQUENCE</scope>
</reference>
<accession>A0A0A9W365</accession>
<dbReference type="AlphaFoldDB" id="A0A0A9W365"/>
<protein>
    <submittedName>
        <fullName evidence="1">Riboflavin synthase</fullName>
    </submittedName>
</protein>
<name>A0A0A9W365_LYGHE</name>
<sequence length="148" mass="16334">MSNNEYMAQMVNYLFELLRYQNAATAMTIVRFVKRGSELIQLVVNFGQDTPLATRVLIEIQGAGMVAGFGEPLAVTPPNATFHVIDYRMTMHNGEGIAAEDLHFLLKPFAQAASDVSSAGEDMVVIESYEPGVFYIPVKSCETVFSFL</sequence>
<reference evidence="2" key="3">
    <citation type="journal article" date="2016" name="Gigascience">
        <title>De novo construction of an expanded transcriptome assembly for the western tarnished plant bug, Lygus hesperus.</title>
        <authorList>
            <person name="Tassone E.E."/>
            <person name="Geib S.M."/>
            <person name="Hall B."/>
            <person name="Fabrick J.A."/>
            <person name="Brent C.S."/>
            <person name="Hull J.J."/>
        </authorList>
    </citation>
    <scope>NUCLEOTIDE SEQUENCE</scope>
</reference>
<gene>
    <name evidence="1" type="primary">ribC</name>
    <name evidence="1" type="ORF">CM83_23975</name>
    <name evidence="2" type="ORF">g.1036</name>
</gene>
<dbReference type="EMBL" id="GBHO01041355">
    <property type="protein sequence ID" value="JAG02249.1"/>
    <property type="molecule type" value="Transcribed_RNA"/>
</dbReference>
<dbReference type="EMBL" id="GDHC01015008">
    <property type="protein sequence ID" value="JAQ03621.1"/>
    <property type="molecule type" value="Transcribed_RNA"/>
</dbReference>
<evidence type="ECO:0000313" key="2">
    <source>
        <dbReference type="EMBL" id="JAQ03621.1"/>
    </source>
</evidence>
<reference evidence="1" key="1">
    <citation type="journal article" date="2014" name="PLoS ONE">
        <title>Transcriptome-Based Identification of ABC Transporters in the Western Tarnished Plant Bug Lygus hesperus.</title>
        <authorList>
            <person name="Hull J.J."/>
            <person name="Chaney K."/>
            <person name="Geib S.M."/>
            <person name="Fabrick J.A."/>
            <person name="Brent C.S."/>
            <person name="Walsh D."/>
            <person name="Lavine L.C."/>
        </authorList>
    </citation>
    <scope>NUCLEOTIDE SEQUENCE</scope>
</reference>